<dbReference type="InterPro" id="IPR018822">
    <property type="entry name" value="UPF0646"/>
</dbReference>
<feature type="compositionally biased region" description="Basic and acidic residues" evidence="1">
    <location>
        <begin position="157"/>
        <end position="190"/>
    </location>
</feature>
<dbReference type="Pfam" id="PF10336">
    <property type="entry name" value="DUF2420"/>
    <property type="match status" value="1"/>
</dbReference>
<dbReference type="AlphaFoldDB" id="A0A395GIU6"/>
<feature type="region of interest" description="Disordered" evidence="1">
    <location>
        <begin position="125"/>
        <end position="335"/>
    </location>
</feature>
<feature type="compositionally biased region" description="Low complexity" evidence="1">
    <location>
        <begin position="607"/>
        <end position="619"/>
    </location>
</feature>
<accession>A0A395GIU6</accession>
<protein>
    <recommendedName>
        <fullName evidence="4">Glutamic acid-rich protein</fullName>
    </recommendedName>
</protein>
<feature type="region of interest" description="Disordered" evidence="1">
    <location>
        <begin position="485"/>
        <end position="804"/>
    </location>
</feature>
<evidence type="ECO:0000313" key="2">
    <source>
        <dbReference type="EMBL" id="RAK95390.1"/>
    </source>
</evidence>
<dbReference type="Proteomes" id="UP000249402">
    <property type="component" value="Unassembled WGS sequence"/>
</dbReference>
<feature type="region of interest" description="Disordered" evidence="1">
    <location>
        <begin position="828"/>
        <end position="872"/>
    </location>
</feature>
<reference evidence="2 3" key="1">
    <citation type="submission" date="2018-02" db="EMBL/GenBank/DDBJ databases">
        <title>The genomes of Aspergillus section Nigri reveals drivers in fungal speciation.</title>
        <authorList>
            <consortium name="DOE Joint Genome Institute"/>
            <person name="Vesth T.C."/>
            <person name="Nybo J."/>
            <person name="Theobald S."/>
            <person name="Brandl J."/>
            <person name="Frisvad J.C."/>
            <person name="Nielsen K.F."/>
            <person name="Lyhne E.K."/>
            <person name="Kogle M.E."/>
            <person name="Kuo A."/>
            <person name="Riley R."/>
            <person name="Clum A."/>
            <person name="Nolan M."/>
            <person name="Lipzen A."/>
            <person name="Salamov A."/>
            <person name="Henrissat B."/>
            <person name="Wiebenga A."/>
            <person name="De vries R.P."/>
            <person name="Grigoriev I.V."/>
            <person name="Mortensen U.H."/>
            <person name="Andersen M.R."/>
            <person name="Baker S.E."/>
        </authorList>
    </citation>
    <scope>NUCLEOTIDE SEQUENCE [LARGE SCALE GENOMIC DNA]</scope>
    <source>
        <strain evidence="2 3">CBS 121593</strain>
    </source>
</reference>
<keyword evidence="3" id="KW-1185">Reference proteome</keyword>
<feature type="compositionally biased region" description="Basic and acidic residues" evidence="1">
    <location>
        <begin position="654"/>
        <end position="664"/>
    </location>
</feature>
<dbReference type="STRING" id="1448316.A0A395GIU6"/>
<feature type="compositionally biased region" description="Low complexity" evidence="1">
    <location>
        <begin position="667"/>
        <end position="679"/>
    </location>
</feature>
<feature type="compositionally biased region" description="Acidic residues" evidence="1">
    <location>
        <begin position="282"/>
        <end position="298"/>
    </location>
</feature>
<feature type="compositionally biased region" description="Basic and acidic residues" evidence="1">
    <location>
        <begin position="565"/>
        <end position="588"/>
    </location>
</feature>
<dbReference type="GeneID" id="37219639"/>
<evidence type="ECO:0000256" key="1">
    <source>
        <dbReference type="SAM" id="MobiDB-lite"/>
    </source>
</evidence>
<dbReference type="EMBL" id="KZ824494">
    <property type="protein sequence ID" value="RAK95390.1"/>
    <property type="molecule type" value="Genomic_DNA"/>
</dbReference>
<feature type="compositionally biased region" description="Basic and acidic residues" evidence="1">
    <location>
        <begin position="510"/>
        <end position="523"/>
    </location>
</feature>
<dbReference type="OrthoDB" id="5339076at2759"/>
<dbReference type="VEuPathDB" id="FungiDB:BO80DRAFT_264546"/>
<organism evidence="2 3">
    <name type="scientific">Aspergillus ibericus CBS 121593</name>
    <dbReference type="NCBI Taxonomy" id="1448316"/>
    <lineage>
        <taxon>Eukaryota</taxon>
        <taxon>Fungi</taxon>
        <taxon>Dikarya</taxon>
        <taxon>Ascomycota</taxon>
        <taxon>Pezizomycotina</taxon>
        <taxon>Eurotiomycetes</taxon>
        <taxon>Eurotiomycetidae</taxon>
        <taxon>Eurotiales</taxon>
        <taxon>Aspergillaceae</taxon>
        <taxon>Aspergillus</taxon>
        <taxon>Aspergillus subgen. Circumdati</taxon>
    </lineage>
</organism>
<sequence>MTTASSLAFTTMEISVADDQMEMASPYQGHADDFDIDIDIMEDQASTTDKDMIGADEYLDYDHDGTHDADMIDDVAEPTMQDADDAYAEADYTVEMQDGNERIYEAEMLEDEYDEDIDAPVAEAQEVAPASEEVQNPEAEGTRPSEEITITAEDKDEPDRELHPDQEAEPLAHDDRPFSHDTEQHVDLSEKNVPQEYEVDTAGSPENGKPFGDSNKAKREVPHTTETDVKNDNNESSKQAQSQASSFGDAQPLADERNDSAAQTQDKLEEEDEGEYHVGDVGDAEDGGVREDEQEEGEGQVVTGVSENQVSSSEEQAVEHQHEQQELPATERTPLHPVKVYYQDNEISLFPPREGDSSETFFLEDESLAFGSFGRLFESCREVLRDHISDSDVLIVDVEALNVQLTEDSLHTDKVTLHQIVDLYLRLSHNDGIEEPEALYLTLSTRPTIFAEISNLLVDAKEGKGLSEIYWDGYAEAEATSADIPGESHEEFNPDYLQQDSSEPEDDYSDSEKDHEPEAESQLHDGVTGEQQDEQDHEGHGHLASGNDEVVVPSSGNVPEGTNAEDGHLHESNSAETEAIKVGDHQLPTEELYDSEEQSESTATVTQLPQPDLLDEQQLANETAAVLDDPDYHEYHGTEGAGDETYPEETNVDATEHFGPHEDAEAVETGENTGETVGEFYGDVTESNAEESREDALEDINNTTHFKDDAGDADFHDHEDVDGEVPPSGRGEEAPYDNTEPVPDSVSEDVPDITESTQNLEDDSLGIVEDLLKSPSKDIKHIGDETNADELEPGELHDEPEHVPATHDEVEELAFDDEEYLDLGVQEGLAADDEANLAKSPSRAPTKRYREPEDDFELTEIPTPDAKRSRSS</sequence>
<evidence type="ECO:0000313" key="3">
    <source>
        <dbReference type="Proteomes" id="UP000249402"/>
    </source>
</evidence>
<gene>
    <name evidence="2" type="ORF">BO80DRAFT_264546</name>
</gene>
<proteinExistence type="predicted"/>
<feature type="compositionally biased region" description="Low complexity" evidence="1">
    <location>
        <begin position="125"/>
        <end position="134"/>
    </location>
</feature>
<feature type="compositionally biased region" description="Low complexity" evidence="1">
    <location>
        <begin position="236"/>
        <end position="246"/>
    </location>
</feature>
<name>A0A395GIU6_9EURO</name>
<feature type="compositionally biased region" description="Low complexity" evidence="1">
    <location>
        <begin position="299"/>
        <end position="315"/>
    </location>
</feature>
<feature type="compositionally biased region" description="Basic and acidic residues" evidence="1">
    <location>
        <begin position="705"/>
        <end position="719"/>
    </location>
</feature>
<evidence type="ECO:0008006" key="4">
    <source>
        <dbReference type="Google" id="ProtNLM"/>
    </source>
</evidence>
<dbReference type="RefSeq" id="XP_025569718.1">
    <property type="nucleotide sequence ID" value="XM_025714774.1"/>
</dbReference>
<feature type="compositionally biased region" description="Basic and acidic residues" evidence="1">
    <location>
        <begin position="770"/>
        <end position="784"/>
    </location>
</feature>
<feature type="compositionally biased region" description="Basic and acidic residues" evidence="1">
    <location>
        <begin position="794"/>
        <end position="804"/>
    </location>
</feature>
<feature type="compositionally biased region" description="Basic and acidic residues" evidence="1">
    <location>
        <begin position="215"/>
        <end position="235"/>
    </location>
</feature>
<feature type="compositionally biased region" description="Acidic residues" evidence="1">
    <location>
        <begin position="641"/>
        <end position="651"/>
    </location>
</feature>